<dbReference type="InterPro" id="IPR011852">
    <property type="entry name" value="TRAP_TAXI"/>
</dbReference>
<comment type="caution">
    <text evidence="2">The sequence shown here is derived from an EMBL/GenBank/DDBJ whole genome shotgun (WGS) entry which is preliminary data.</text>
</comment>
<reference evidence="2" key="1">
    <citation type="submission" date="2020-01" db="EMBL/GenBank/DDBJ databases">
        <authorList>
            <person name="Rat A."/>
        </authorList>
    </citation>
    <scope>NUCLEOTIDE SEQUENCE</scope>
    <source>
        <strain evidence="2">LMG 31231</strain>
    </source>
</reference>
<dbReference type="RefSeq" id="WP_211862626.1">
    <property type="nucleotide sequence ID" value="NZ_JAAEDM010000035.1"/>
</dbReference>
<gene>
    <name evidence="2" type="ORF">GXW76_13550</name>
</gene>
<dbReference type="Pfam" id="PF16868">
    <property type="entry name" value="NMT1_3"/>
    <property type="match status" value="1"/>
</dbReference>
<sequence>MTRRRALIAAGIAAALPVARARAAEPDWPDALLLATASAGGTYYAYGLGLARVLTRDLGIAVRVRETTGPNENLLLLERGEVRLAFVTTGAAAQAWAGAAPWTGGRPLRAARALFAMYDTPFHFVVRRDATARRIGDLAGARVGMGPEGGTGAEYEPRLLADLGVEVRPVFGSWEDLAARFRAGEIDAIAVAAGAPFPAIAGLEAQRAIRYLTLSRAEVARARLAAPELGASVIPAGTYPSLMADYETVGLYNLAVAHERMPQSLAFEIVRAVFDSHAEMMEAHPAAAATVPGNFVRNAVLPWHPGALRYYASRGGTGVLRGD</sequence>
<dbReference type="Proteomes" id="UP001138751">
    <property type="component" value="Unassembled WGS sequence"/>
</dbReference>
<evidence type="ECO:0000256" key="1">
    <source>
        <dbReference type="SAM" id="SignalP"/>
    </source>
</evidence>
<reference evidence="2" key="2">
    <citation type="journal article" date="2021" name="Syst. Appl. Microbiol.">
        <title>Roseomonas hellenica sp. nov., isolated from roots of wild-growing Alkanna tinctoria.</title>
        <authorList>
            <person name="Rat A."/>
            <person name="Naranjo H.D."/>
            <person name="Lebbe L."/>
            <person name="Cnockaert M."/>
            <person name="Krigas N."/>
            <person name="Grigoriadou K."/>
            <person name="Maloupa E."/>
            <person name="Willems A."/>
        </authorList>
    </citation>
    <scope>NUCLEOTIDE SEQUENCE</scope>
    <source>
        <strain evidence="2">LMG 31231</strain>
    </source>
</reference>
<dbReference type="EMBL" id="JAAEDM010000035">
    <property type="protein sequence ID" value="MBR0672202.1"/>
    <property type="molecule type" value="Genomic_DNA"/>
</dbReference>
<dbReference type="PANTHER" id="PTHR42941:SF1">
    <property type="entry name" value="SLL1037 PROTEIN"/>
    <property type="match status" value="1"/>
</dbReference>
<dbReference type="PANTHER" id="PTHR42941">
    <property type="entry name" value="SLL1037 PROTEIN"/>
    <property type="match status" value="1"/>
</dbReference>
<proteinExistence type="predicted"/>
<dbReference type="AlphaFoldDB" id="A0A9X9WYH3"/>
<protein>
    <submittedName>
        <fullName evidence="2">TAXI family TRAP transporter solute-binding subunit</fullName>
    </submittedName>
</protein>
<keyword evidence="3" id="KW-1185">Reference proteome</keyword>
<keyword evidence="1" id="KW-0732">Signal</keyword>
<dbReference type="NCBIfam" id="TIGR02122">
    <property type="entry name" value="TRAP_TAXI"/>
    <property type="match status" value="1"/>
</dbReference>
<feature type="chain" id="PRO_5040906947" evidence="1">
    <location>
        <begin position="24"/>
        <end position="323"/>
    </location>
</feature>
<evidence type="ECO:0000313" key="3">
    <source>
        <dbReference type="Proteomes" id="UP001138751"/>
    </source>
</evidence>
<accession>A0A9X9WYH3</accession>
<feature type="signal peptide" evidence="1">
    <location>
        <begin position="1"/>
        <end position="23"/>
    </location>
</feature>
<evidence type="ECO:0000313" key="2">
    <source>
        <dbReference type="EMBL" id="MBR0672202.1"/>
    </source>
</evidence>
<dbReference type="Gene3D" id="3.40.190.10">
    <property type="entry name" value="Periplasmic binding protein-like II"/>
    <property type="match status" value="2"/>
</dbReference>
<name>A0A9X9WYH3_9PROT</name>
<dbReference type="SUPFAM" id="SSF53850">
    <property type="entry name" value="Periplasmic binding protein-like II"/>
    <property type="match status" value="1"/>
</dbReference>
<organism evidence="2 3">
    <name type="scientific">Neoroseomonas soli</name>
    <dbReference type="NCBI Taxonomy" id="1081025"/>
    <lineage>
        <taxon>Bacteria</taxon>
        <taxon>Pseudomonadati</taxon>
        <taxon>Pseudomonadota</taxon>
        <taxon>Alphaproteobacteria</taxon>
        <taxon>Acetobacterales</taxon>
        <taxon>Acetobacteraceae</taxon>
        <taxon>Neoroseomonas</taxon>
    </lineage>
</organism>